<gene>
    <name evidence="7" type="ORF">BC739_008882</name>
</gene>
<comment type="caution">
    <text evidence="7">The sequence shown here is derived from an EMBL/GenBank/DDBJ whole genome shotgun (WGS) entry which is preliminary data.</text>
</comment>
<evidence type="ECO:0000256" key="5">
    <source>
        <dbReference type="ARBA" id="ARBA00041564"/>
    </source>
</evidence>
<reference evidence="7 8" key="1">
    <citation type="submission" date="2020-08" db="EMBL/GenBank/DDBJ databases">
        <title>Genomic Encyclopedia of Archaeal and Bacterial Type Strains, Phase II (KMG-II): from individual species to whole genera.</title>
        <authorList>
            <person name="Goeker M."/>
        </authorList>
    </citation>
    <scope>NUCLEOTIDE SEQUENCE [LARGE SCALE GENOMIC DNA]</scope>
    <source>
        <strain evidence="7 8">DSM 43850</strain>
    </source>
</reference>
<evidence type="ECO:0000256" key="2">
    <source>
        <dbReference type="ARBA" id="ARBA00005297"/>
    </source>
</evidence>
<comment type="similarity">
    <text evidence="2">Belongs to the isochorismate synthase family.</text>
</comment>
<dbReference type="PANTHER" id="PTHR42839">
    <property type="entry name" value="ISOCHORISMATE SYNTHASE ENTC"/>
    <property type="match status" value="1"/>
</dbReference>
<name>A0ABR6BXK5_9PSEU</name>
<dbReference type="SUPFAM" id="SSF56322">
    <property type="entry name" value="ADC synthase"/>
    <property type="match status" value="1"/>
</dbReference>
<comment type="catalytic activity">
    <reaction evidence="1">
        <text>chorismate = isochorismate</text>
        <dbReference type="Rhea" id="RHEA:18985"/>
        <dbReference type="ChEBI" id="CHEBI:29748"/>
        <dbReference type="ChEBI" id="CHEBI:29780"/>
        <dbReference type="EC" id="5.4.4.2"/>
    </reaction>
</comment>
<dbReference type="EMBL" id="JACJID010000009">
    <property type="protein sequence ID" value="MBA8931630.1"/>
    <property type="molecule type" value="Genomic_DNA"/>
</dbReference>
<dbReference type="Proteomes" id="UP000517916">
    <property type="component" value="Unassembled WGS sequence"/>
</dbReference>
<accession>A0ABR6BXK5</accession>
<evidence type="ECO:0000256" key="1">
    <source>
        <dbReference type="ARBA" id="ARBA00000799"/>
    </source>
</evidence>
<dbReference type="EC" id="5.4.4.2" evidence="3"/>
<dbReference type="Gene3D" id="3.60.120.10">
    <property type="entry name" value="Anthranilate synthase"/>
    <property type="match status" value="1"/>
</dbReference>
<evidence type="ECO:0000256" key="3">
    <source>
        <dbReference type="ARBA" id="ARBA00012824"/>
    </source>
</evidence>
<dbReference type="NCBIfam" id="TIGR00543">
    <property type="entry name" value="isochor_syn"/>
    <property type="match status" value="1"/>
</dbReference>
<protein>
    <recommendedName>
        <fullName evidence="3">isochorismate synthase</fullName>
        <ecNumber evidence="3">5.4.4.2</ecNumber>
    </recommendedName>
    <alternativeName>
        <fullName evidence="5">Isochorismate mutase</fullName>
    </alternativeName>
</protein>
<evidence type="ECO:0000259" key="6">
    <source>
        <dbReference type="Pfam" id="PF00425"/>
    </source>
</evidence>
<proteinExistence type="inferred from homology"/>
<dbReference type="InterPro" id="IPR015890">
    <property type="entry name" value="Chorismate_C"/>
</dbReference>
<evidence type="ECO:0000313" key="7">
    <source>
        <dbReference type="EMBL" id="MBA8931630.1"/>
    </source>
</evidence>
<dbReference type="InterPro" id="IPR005801">
    <property type="entry name" value="ADC_synthase"/>
</dbReference>
<dbReference type="PRINTS" id="PR00095">
    <property type="entry name" value="ANTSNTHASEI"/>
</dbReference>
<keyword evidence="8" id="KW-1185">Reference proteome</keyword>
<dbReference type="InterPro" id="IPR019999">
    <property type="entry name" value="Anth_synth_I-like"/>
</dbReference>
<sequence length="415" mass="44060">MTTVHTPQPTTLRAHTRVVASDDELLRLLPGSAGALAWVMRGEGLVGWGEAARFEPAGPRRFELADQWWREFAESVTCTDEVRLPGTGPVAFVSLAFADEPGSSVLVVPEVIVGRRGGVTWVTEIGQPSGGAFQSVQPVRRPEVVRYSEGELAVTGYRRAVAEAVRRMRSGELAKVVLAHDLVATADVEVDARFLLHGLAQRYPSCWVFSVDGLVGATPEMLLRRQDSAVFSRVLAGTMWPRPGVTAEELAAELLGSAKNRAEHEFAIRSMVESLAPHCCSMTVSPQPYVLRLPNVVHLASDVTGALAEDASLLRLAAAVHPTAAVGGTPRAAAVAAIGELEGMDRGRYAGPVGWVDANGDGEVGIALRCAQVSGRTVRLFAGGGMVPDSDPDTEVAEAAAKMIPIRDALEGVDH</sequence>
<evidence type="ECO:0000256" key="4">
    <source>
        <dbReference type="ARBA" id="ARBA00023235"/>
    </source>
</evidence>
<keyword evidence="4 7" id="KW-0413">Isomerase</keyword>
<dbReference type="PANTHER" id="PTHR42839:SF2">
    <property type="entry name" value="ISOCHORISMATE SYNTHASE ENTC"/>
    <property type="match status" value="1"/>
</dbReference>
<organism evidence="7 8">
    <name type="scientific">Kutzneria viridogrisea</name>
    <dbReference type="NCBI Taxonomy" id="47990"/>
    <lineage>
        <taxon>Bacteria</taxon>
        <taxon>Bacillati</taxon>
        <taxon>Actinomycetota</taxon>
        <taxon>Actinomycetes</taxon>
        <taxon>Pseudonocardiales</taxon>
        <taxon>Pseudonocardiaceae</taxon>
        <taxon>Kutzneria</taxon>
    </lineage>
</organism>
<dbReference type="RefSeq" id="WP_318296948.1">
    <property type="nucleotide sequence ID" value="NZ_BAAABQ010000052.1"/>
</dbReference>
<feature type="domain" description="Chorismate-utilising enzyme C-terminal" evidence="6">
    <location>
        <begin position="156"/>
        <end position="402"/>
    </location>
</feature>
<dbReference type="GO" id="GO:0008909">
    <property type="term" value="F:isochorismate synthase activity"/>
    <property type="evidence" value="ECO:0007669"/>
    <property type="project" value="UniProtKB-EC"/>
</dbReference>
<evidence type="ECO:0000313" key="8">
    <source>
        <dbReference type="Proteomes" id="UP000517916"/>
    </source>
</evidence>
<dbReference type="InterPro" id="IPR004561">
    <property type="entry name" value="IsoChor_synthase"/>
</dbReference>
<dbReference type="Pfam" id="PF00425">
    <property type="entry name" value="Chorismate_bind"/>
    <property type="match status" value="1"/>
</dbReference>